<gene>
    <name evidence="2" type="ORF">TRFO_40160</name>
</gene>
<feature type="region of interest" description="Disordered" evidence="1">
    <location>
        <begin position="40"/>
        <end position="74"/>
    </location>
</feature>
<dbReference type="EMBL" id="MLAK01001389">
    <property type="protein sequence ID" value="OHS93573.1"/>
    <property type="molecule type" value="Genomic_DNA"/>
</dbReference>
<dbReference type="VEuPathDB" id="TrichDB:TRFO_40160"/>
<accession>A0A1J4J827</accession>
<dbReference type="Proteomes" id="UP000179807">
    <property type="component" value="Unassembled WGS sequence"/>
</dbReference>
<dbReference type="InterPro" id="IPR010736">
    <property type="entry name" value="SHIPPO-rpt"/>
</dbReference>
<evidence type="ECO:0000313" key="2">
    <source>
        <dbReference type="EMBL" id="OHS93573.1"/>
    </source>
</evidence>
<comment type="caution">
    <text evidence="2">The sequence shown here is derived from an EMBL/GenBank/DDBJ whole genome shotgun (WGS) entry which is preliminary data.</text>
</comment>
<evidence type="ECO:0000256" key="1">
    <source>
        <dbReference type="SAM" id="MobiDB-lite"/>
    </source>
</evidence>
<dbReference type="GeneID" id="94847740"/>
<reference evidence="2" key="1">
    <citation type="submission" date="2016-10" db="EMBL/GenBank/DDBJ databases">
        <authorList>
            <person name="Benchimol M."/>
            <person name="Almeida L.G."/>
            <person name="Vasconcelos A.T."/>
            <person name="Perreira-Neves A."/>
            <person name="Rosa I.A."/>
            <person name="Tasca T."/>
            <person name="Bogo M.R."/>
            <person name="de Souza W."/>
        </authorList>
    </citation>
    <scope>NUCLEOTIDE SEQUENCE [LARGE SCALE GENOMIC DNA]</scope>
    <source>
        <strain evidence="2">K</strain>
    </source>
</reference>
<dbReference type="Pfam" id="PF07004">
    <property type="entry name" value="SHIPPO-rpt"/>
    <property type="match status" value="2"/>
</dbReference>
<dbReference type="PANTHER" id="PTHR21580">
    <property type="entry name" value="SHIPPO-1-RELATED"/>
    <property type="match status" value="1"/>
</dbReference>
<sequence length="313" mass="35889">MRTVSRPQTSIFNRPIKRIQPTKQADIDFYVTNETPFGVEAPSYRIGGSRKEPRPPPQTPDPGQYSPSSAPKDTRIHHRITTSHSEIRDTFTTNIDYINHRIFPPRNTGKTIGERDGTTFYRVYDTPNCNYLPPISFDKPRISIAPKVNEIKAPIVPGPGAYNPSKSLTLPRNPAFSLTGPKYRDDWLNDTIQSPPPDQYAPKKVEKHMPYFTIGNRSRTKAGIKRNQLTVFPIGPFFVRLDDSITVREARNYCHSHPELKEIVTEIFDLISNVHPNDPKMALANYFLQFEKKKERPDNPFESKLIVHYTSKK</sequence>
<dbReference type="AlphaFoldDB" id="A0A1J4J827"/>
<dbReference type="PANTHER" id="PTHR21580:SF28">
    <property type="entry name" value="BOREALIN N-TERMINAL DOMAIN-CONTAINING PROTEIN-RELATED"/>
    <property type="match status" value="1"/>
</dbReference>
<dbReference type="InterPro" id="IPR051291">
    <property type="entry name" value="CIMAP"/>
</dbReference>
<proteinExistence type="predicted"/>
<keyword evidence="3" id="KW-1185">Reference proteome</keyword>
<organism evidence="2 3">
    <name type="scientific">Tritrichomonas foetus</name>
    <dbReference type="NCBI Taxonomy" id="1144522"/>
    <lineage>
        <taxon>Eukaryota</taxon>
        <taxon>Metamonada</taxon>
        <taxon>Parabasalia</taxon>
        <taxon>Tritrichomonadida</taxon>
        <taxon>Tritrichomonadidae</taxon>
        <taxon>Tritrichomonas</taxon>
    </lineage>
</organism>
<dbReference type="RefSeq" id="XP_068346710.1">
    <property type="nucleotide sequence ID" value="XM_068513036.1"/>
</dbReference>
<dbReference type="OrthoDB" id="406368at2759"/>
<name>A0A1J4J827_9EUKA</name>
<evidence type="ECO:0000313" key="3">
    <source>
        <dbReference type="Proteomes" id="UP000179807"/>
    </source>
</evidence>
<protein>
    <submittedName>
        <fullName evidence="2">Uncharacterized protein</fullName>
    </submittedName>
</protein>